<name>A0A922IYJ9_CARIL</name>
<sequence length="118" mass="12952">MALRPVEEFSTTSGIPVAGFAVAVSIIAFLTGLGVALWARSAWSWSVPIVWRFLDAILEAPFHDEDCVLAISLSLSLGKSEAWLPRSKRSSYGDFVRIIVGFDTSCFSNLSLETHIQF</sequence>
<dbReference type="AlphaFoldDB" id="A0A922IYJ9"/>
<keyword evidence="1" id="KW-1133">Transmembrane helix</keyword>
<reference evidence="2" key="1">
    <citation type="submission" date="2021-01" db="EMBL/GenBank/DDBJ databases">
        <authorList>
            <person name="Lovell J.T."/>
            <person name="Bentley N."/>
            <person name="Bhattarai G."/>
            <person name="Jenkins J.W."/>
            <person name="Sreedasyam A."/>
            <person name="Alarcon Y."/>
            <person name="Bock C."/>
            <person name="Boston L."/>
            <person name="Carlson J."/>
            <person name="Cervantes K."/>
            <person name="Clermont K."/>
            <person name="Krom N."/>
            <person name="Kubenka K."/>
            <person name="Mamidi S."/>
            <person name="Mattison C."/>
            <person name="Monteros M."/>
            <person name="Pisani C."/>
            <person name="Plott C."/>
            <person name="Rajasekar S."/>
            <person name="Rhein H.S."/>
            <person name="Rohla C."/>
            <person name="Song M."/>
            <person name="Hilaire R.S."/>
            <person name="Shu S."/>
            <person name="Wells L."/>
            <person name="Wang X."/>
            <person name="Webber J."/>
            <person name="Heerema R.J."/>
            <person name="Klein P."/>
            <person name="Conner P."/>
            <person name="Grauke L."/>
            <person name="Grimwood J."/>
            <person name="Schmutz J."/>
            <person name="Randall J.J."/>
        </authorList>
    </citation>
    <scope>NUCLEOTIDE SEQUENCE</scope>
    <source>
        <tissue evidence="2">Leaf</tissue>
    </source>
</reference>
<dbReference type="EMBL" id="CM031835">
    <property type="protein sequence ID" value="KAG6686393.1"/>
    <property type="molecule type" value="Genomic_DNA"/>
</dbReference>
<organism evidence="2 3">
    <name type="scientific">Carya illinoinensis</name>
    <name type="common">Pecan</name>
    <dbReference type="NCBI Taxonomy" id="32201"/>
    <lineage>
        <taxon>Eukaryota</taxon>
        <taxon>Viridiplantae</taxon>
        <taxon>Streptophyta</taxon>
        <taxon>Embryophyta</taxon>
        <taxon>Tracheophyta</taxon>
        <taxon>Spermatophyta</taxon>
        <taxon>Magnoliopsida</taxon>
        <taxon>eudicotyledons</taxon>
        <taxon>Gunneridae</taxon>
        <taxon>Pentapetalae</taxon>
        <taxon>rosids</taxon>
        <taxon>fabids</taxon>
        <taxon>Fagales</taxon>
        <taxon>Juglandaceae</taxon>
        <taxon>Carya</taxon>
    </lineage>
</organism>
<proteinExistence type="predicted"/>
<feature type="transmembrane region" description="Helical" evidence="1">
    <location>
        <begin position="15"/>
        <end position="39"/>
    </location>
</feature>
<evidence type="ECO:0000256" key="1">
    <source>
        <dbReference type="SAM" id="Phobius"/>
    </source>
</evidence>
<keyword evidence="1" id="KW-0472">Membrane</keyword>
<protein>
    <submittedName>
        <fullName evidence="2">Uncharacterized protein</fullName>
    </submittedName>
</protein>
<gene>
    <name evidence="2" type="ORF">I3842_11G015900</name>
</gene>
<dbReference type="Proteomes" id="UP000811246">
    <property type="component" value="Chromosome 11"/>
</dbReference>
<accession>A0A922IYJ9</accession>
<evidence type="ECO:0000313" key="3">
    <source>
        <dbReference type="Proteomes" id="UP000811246"/>
    </source>
</evidence>
<evidence type="ECO:0000313" key="2">
    <source>
        <dbReference type="EMBL" id="KAG6686393.1"/>
    </source>
</evidence>
<keyword evidence="1" id="KW-0812">Transmembrane</keyword>
<comment type="caution">
    <text evidence="2">The sequence shown here is derived from an EMBL/GenBank/DDBJ whole genome shotgun (WGS) entry which is preliminary data.</text>
</comment>